<evidence type="ECO:0000313" key="7">
    <source>
        <dbReference type="EMBL" id="GIE98565.1"/>
    </source>
</evidence>
<dbReference type="GO" id="GO:0005886">
    <property type="term" value="C:plasma membrane"/>
    <property type="evidence" value="ECO:0007669"/>
    <property type="project" value="UniProtKB-SubCell"/>
</dbReference>
<feature type="transmembrane region" description="Helical" evidence="6">
    <location>
        <begin position="457"/>
        <end position="475"/>
    </location>
</feature>
<dbReference type="AlphaFoldDB" id="A0A919K0V5"/>
<name>A0A919K0V5_9ACTN</name>
<dbReference type="RefSeq" id="WP_203785579.1">
    <property type="nucleotide sequence ID" value="NZ_BOMV01000063.1"/>
</dbReference>
<dbReference type="PANTHER" id="PTHR30250:SF11">
    <property type="entry name" value="O-ANTIGEN TRANSPORTER-RELATED"/>
    <property type="match status" value="1"/>
</dbReference>
<keyword evidence="3 6" id="KW-0812">Transmembrane</keyword>
<evidence type="ECO:0000313" key="8">
    <source>
        <dbReference type="Proteomes" id="UP000636960"/>
    </source>
</evidence>
<evidence type="ECO:0000256" key="4">
    <source>
        <dbReference type="ARBA" id="ARBA00022989"/>
    </source>
</evidence>
<evidence type="ECO:0000256" key="2">
    <source>
        <dbReference type="ARBA" id="ARBA00022475"/>
    </source>
</evidence>
<feature type="transmembrane region" description="Helical" evidence="6">
    <location>
        <begin position="307"/>
        <end position="329"/>
    </location>
</feature>
<sequence>MSAGVAERRQSARSGLIGLAGAAVSGLFGFLLAVVVARGFGPAGSGAIFTAIGLLTVAGAVCCLGADTGLVWALPRRPSRPAGLLTVALAPALTAALVAAVTGWTVADDLARVLLPEAGDGTRLVTVATVAVPAVVVMTILLAAVRATRPIGSYAAVQFALLPIGRPVLVGAVALTAGGVVLAMAGWVLPVLLAIVVCLFLLRRPLGLAAGGALRPAAGDWPAFWSYALPRAGSAAIDQGSMWVGVLLTAALATQADAGVFGGVGRYVLAGQLALQGLRVAIAPQLSRLLGAGRAAEAAAVHRQTTVLAIALSWPVYLLLGLFAPAFLGLFGGEFVAGTAAMTVLAVAMLVNVGLGTVQTVLLMSGRSRAHLLATTAGLCCTLAAGFWWIPAGGVTGAAAAWATGIVVENVLAAVAARRVIGAAVLSGAAVRTAAVTAAGVGLAGAIAILLAGRGTAGLFLALGLLAAAVAVALTRRGVRDLIRRQVALVRPQPQQAGGPVTPAPDNQGEVA</sequence>
<accession>A0A919K0V5</accession>
<feature type="transmembrane region" description="Helical" evidence="6">
    <location>
        <begin position="16"/>
        <end position="40"/>
    </location>
</feature>
<evidence type="ECO:0008006" key="9">
    <source>
        <dbReference type="Google" id="ProtNLM"/>
    </source>
</evidence>
<evidence type="ECO:0000256" key="6">
    <source>
        <dbReference type="SAM" id="Phobius"/>
    </source>
</evidence>
<protein>
    <recommendedName>
        <fullName evidence="9">Polysaccharide biosynthesis protein</fullName>
    </recommendedName>
</protein>
<keyword evidence="4 6" id="KW-1133">Transmembrane helix</keyword>
<comment type="subcellular location">
    <subcellularLocation>
        <location evidence="1">Cell membrane</location>
        <topology evidence="1">Multi-pass membrane protein</topology>
    </subcellularLocation>
</comment>
<organism evidence="7 8">
    <name type="scientific">Paractinoplanes rishiriensis</name>
    <dbReference type="NCBI Taxonomy" id="1050105"/>
    <lineage>
        <taxon>Bacteria</taxon>
        <taxon>Bacillati</taxon>
        <taxon>Actinomycetota</taxon>
        <taxon>Actinomycetes</taxon>
        <taxon>Micromonosporales</taxon>
        <taxon>Micromonosporaceae</taxon>
        <taxon>Paractinoplanes</taxon>
    </lineage>
</organism>
<evidence type="ECO:0000256" key="1">
    <source>
        <dbReference type="ARBA" id="ARBA00004651"/>
    </source>
</evidence>
<dbReference type="Proteomes" id="UP000636960">
    <property type="component" value="Unassembled WGS sequence"/>
</dbReference>
<keyword evidence="2" id="KW-1003">Cell membrane</keyword>
<feature type="transmembrane region" description="Helical" evidence="6">
    <location>
        <begin position="46"/>
        <end position="72"/>
    </location>
</feature>
<keyword evidence="8" id="KW-1185">Reference proteome</keyword>
<reference evidence="7" key="1">
    <citation type="submission" date="2021-01" db="EMBL/GenBank/DDBJ databases">
        <title>Whole genome shotgun sequence of Actinoplanes rishiriensis NBRC 108556.</title>
        <authorList>
            <person name="Komaki H."/>
            <person name="Tamura T."/>
        </authorList>
    </citation>
    <scope>NUCLEOTIDE SEQUENCE</scope>
    <source>
        <strain evidence="7">NBRC 108556</strain>
    </source>
</reference>
<dbReference type="PANTHER" id="PTHR30250">
    <property type="entry name" value="PST FAMILY PREDICTED COLANIC ACID TRANSPORTER"/>
    <property type="match status" value="1"/>
</dbReference>
<evidence type="ECO:0000256" key="3">
    <source>
        <dbReference type="ARBA" id="ARBA00022692"/>
    </source>
</evidence>
<evidence type="ECO:0000256" key="5">
    <source>
        <dbReference type="ARBA" id="ARBA00023136"/>
    </source>
</evidence>
<feature type="transmembrane region" description="Helical" evidence="6">
    <location>
        <begin position="124"/>
        <end position="144"/>
    </location>
</feature>
<feature type="transmembrane region" description="Helical" evidence="6">
    <location>
        <begin position="84"/>
        <end position="104"/>
    </location>
</feature>
<feature type="transmembrane region" description="Helical" evidence="6">
    <location>
        <begin position="181"/>
        <end position="202"/>
    </location>
</feature>
<feature type="transmembrane region" description="Helical" evidence="6">
    <location>
        <begin position="370"/>
        <end position="390"/>
    </location>
</feature>
<comment type="caution">
    <text evidence="7">The sequence shown here is derived from an EMBL/GenBank/DDBJ whole genome shotgun (WGS) entry which is preliminary data.</text>
</comment>
<feature type="transmembrane region" description="Helical" evidence="6">
    <location>
        <begin position="335"/>
        <end position="358"/>
    </location>
</feature>
<gene>
    <name evidence="7" type="ORF">Ari01nite_60300</name>
</gene>
<feature type="transmembrane region" description="Helical" evidence="6">
    <location>
        <begin position="396"/>
        <end position="417"/>
    </location>
</feature>
<feature type="transmembrane region" description="Helical" evidence="6">
    <location>
        <begin position="156"/>
        <end position="175"/>
    </location>
</feature>
<proteinExistence type="predicted"/>
<dbReference type="InterPro" id="IPR050833">
    <property type="entry name" value="Poly_Biosynth_Transport"/>
</dbReference>
<feature type="transmembrane region" description="Helical" evidence="6">
    <location>
        <begin position="429"/>
        <end position="451"/>
    </location>
</feature>
<dbReference type="EMBL" id="BOMV01000063">
    <property type="protein sequence ID" value="GIE98565.1"/>
    <property type="molecule type" value="Genomic_DNA"/>
</dbReference>
<keyword evidence="5 6" id="KW-0472">Membrane</keyword>